<evidence type="ECO:0000259" key="3">
    <source>
        <dbReference type="Pfam" id="PF14258"/>
    </source>
</evidence>
<evidence type="ECO:0000256" key="1">
    <source>
        <dbReference type="SAM" id="MobiDB-lite"/>
    </source>
</evidence>
<dbReference type="RefSeq" id="WP_116413868.1">
    <property type="nucleotide sequence ID" value="NZ_NBWZ01000001.1"/>
</dbReference>
<accession>A0A3E0VEX3</accession>
<feature type="transmembrane region" description="Helical" evidence="2">
    <location>
        <begin position="53"/>
        <end position="73"/>
    </location>
</feature>
<keyword evidence="2" id="KW-1133">Transmembrane helix</keyword>
<dbReference type="InterPro" id="IPR025646">
    <property type="entry name" value="DUF4350"/>
</dbReference>
<sequence length="470" mass="46971">MTGRAGAVVAPGGKAAGLGGSTGAAGGSTPPGRRTAAGAEAATPTMRVFFRRWSFWLGAGVFVVIASLVLLLVRGVSGTEAGSDLSTTSAAPTGAKAIAEVLRQQGVTVSTADSLDGALRAVADIRGSGGAGSGGSSDPTVLIYDPSGYLPIDRRADLLALGNRIVLVQPDIFTLDALAPGVSVTGVVGASDVVEAGCGLAVAERAGTISTSGSGYRLDADGTDTDAGGGTGTGTGTECFPVGDGGFSLVQQNAGGSVVTVLGASGILTNEHALEAGNASLALGLLGSVDQLVWYLPSAADLTATGPPSLAALTPGWVTPLVVLLVAVFLAAALWRGRRLGPVVVENLPVIVRGSETVTGRARLYTRSNARSRALDALRIGTVTRLCGLLGLPRTAALPEIIAAVAASTASPPAELAEVLVNRLPRSDSELLALSHQLSVIERRVQVAVGRAPATPTPSSPSVRPTESRS</sequence>
<dbReference type="AlphaFoldDB" id="A0A3E0VEX3"/>
<feature type="region of interest" description="Disordered" evidence="1">
    <location>
        <begin position="19"/>
        <end position="40"/>
    </location>
</feature>
<organism evidence="4 5">
    <name type="scientific">Subtercola boreus</name>
    <dbReference type="NCBI Taxonomy" id="120213"/>
    <lineage>
        <taxon>Bacteria</taxon>
        <taxon>Bacillati</taxon>
        <taxon>Actinomycetota</taxon>
        <taxon>Actinomycetes</taxon>
        <taxon>Micrococcales</taxon>
        <taxon>Microbacteriaceae</taxon>
        <taxon>Subtercola</taxon>
    </lineage>
</organism>
<name>A0A3E0VEX3_9MICO</name>
<feature type="compositionally biased region" description="Low complexity" evidence="1">
    <location>
        <begin position="27"/>
        <end position="40"/>
    </location>
</feature>
<protein>
    <recommendedName>
        <fullName evidence="3">DUF4350 domain-containing protein</fullName>
    </recommendedName>
</protein>
<gene>
    <name evidence="4" type="ORF">B7R54_03900</name>
</gene>
<proteinExistence type="predicted"/>
<reference evidence="4 5" key="1">
    <citation type="submission" date="2017-04" db="EMBL/GenBank/DDBJ databases">
        <title>Comparative genome analysis of Subtercola boreus.</title>
        <authorList>
            <person name="Cho Y.-J."/>
            <person name="Cho A."/>
            <person name="Kim O.-S."/>
            <person name="Lee J.-I."/>
        </authorList>
    </citation>
    <scope>NUCLEOTIDE SEQUENCE [LARGE SCALE GENOMIC DNA]</scope>
    <source>
        <strain evidence="4 5">K300</strain>
    </source>
</reference>
<dbReference type="EMBL" id="NBWZ01000001">
    <property type="protein sequence ID" value="RFA08462.1"/>
    <property type="molecule type" value="Genomic_DNA"/>
</dbReference>
<keyword evidence="5" id="KW-1185">Reference proteome</keyword>
<dbReference type="Pfam" id="PF14258">
    <property type="entry name" value="DUF4350"/>
    <property type="match status" value="1"/>
</dbReference>
<keyword evidence="2" id="KW-0812">Transmembrane</keyword>
<feature type="domain" description="DUF4350" evidence="3">
    <location>
        <begin position="88"/>
        <end position="286"/>
    </location>
</feature>
<feature type="region of interest" description="Disordered" evidence="1">
    <location>
        <begin position="450"/>
        <end position="470"/>
    </location>
</feature>
<feature type="compositionally biased region" description="Low complexity" evidence="1">
    <location>
        <begin position="460"/>
        <end position="470"/>
    </location>
</feature>
<evidence type="ECO:0000313" key="4">
    <source>
        <dbReference type="EMBL" id="RFA08462.1"/>
    </source>
</evidence>
<feature type="transmembrane region" description="Helical" evidence="2">
    <location>
        <begin position="317"/>
        <end position="335"/>
    </location>
</feature>
<keyword evidence="2" id="KW-0472">Membrane</keyword>
<comment type="caution">
    <text evidence="4">The sequence shown here is derived from an EMBL/GenBank/DDBJ whole genome shotgun (WGS) entry which is preliminary data.</text>
</comment>
<dbReference type="Proteomes" id="UP000256486">
    <property type="component" value="Unassembled WGS sequence"/>
</dbReference>
<evidence type="ECO:0000256" key="2">
    <source>
        <dbReference type="SAM" id="Phobius"/>
    </source>
</evidence>
<evidence type="ECO:0000313" key="5">
    <source>
        <dbReference type="Proteomes" id="UP000256486"/>
    </source>
</evidence>
<dbReference type="OrthoDB" id="5241668at2"/>